<feature type="domain" description="D-apionate lactonase N-terminal" evidence="1">
    <location>
        <begin position="14"/>
        <end position="208"/>
    </location>
</feature>
<organism evidence="3 4">
    <name type="scientific">Asanoa hainanensis</name>
    <dbReference type="NCBI Taxonomy" id="560556"/>
    <lineage>
        <taxon>Bacteria</taxon>
        <taxon>Bacillati</taxon>
        <taxon>Actinomycetota</taxon>
        <taxon>Actinomycetes</taxon>
        <taxon>Micromonosporales</taxon>
        <taxon>Micromonosporaceae</taxon>
        <taxon>Asanoa</taxon>
    </lineage>
</organism>
<dbReference type="AlphaFoldDB" id="A0A239NNW6"/>
<accession>A0A239NNW6</accession>
<dbReference type="Proteomes" id="UP000198362">
    <property type="component" value="Unassembled WGS sequence"/>
</dbReference>
<evidence type="ECO:0000259" key="1">
    <source>
        <dbReference type="Pfam" id="PF25837"/>
    </source>
</evidence>
<proteinExistence type="predicted"/>
<dbReference type="Pfam" id="PF25837">
    <property type="entry name" value="Apionate_lact_N"/>
    <property type="match status" value="1"/>
</dbReference>
<dbReference type="InterPro" id="IPR058788">
    <property type="entry name" value="ApnL_N"/>
</dbReference>
<dbReference type="EMBL" id="FZPH01000009">
    <property type="protein sequence ID" value="SNT56064.1"/>
    <property type="molecule type" value="Genomic_DNA"/>
</dbReference>
<dbReference type="OrthoDB" id="931854at2"/>
<reference evidence="3 4" key="1">
    <citation type="submission" date="2017-06" db="EMBL/GenBank/DDBJ databases">
        <authorList>
            <person name="Kim H.J."/>
            <person name="Triplett B.A."/>
        </authorList>
    </citation>
    <scope>NUCLEOTIDE SEQUENCE [LARGE SCALE GENOMIC DNA]</scope>
    <source>
        <strain evidence="3 4">CGMCC 4.5593</strain>
    </source>
</reference>
<evidence type="ECO:0000313" key="4">
    <source>
        <dbReference type="Proteomes" id="UP000198362"/>
    </source>
</evidence>
<dbReference type="RefSeq" id="WP_089252230.1">
    <property type="nucleotide sequence ID" value="NZ_FZPH01000009.1"/>
</dbReference>
<gene>
    <name evidence="3" type="ORF">SAMN05421812_109314</name>
</gene>
<sequence length="460" mass="48751">MARFTTRADREDGLDLRTVRHGDDEVVSRIYFAVRDRFWRTVPLTVHTGARYETSGGFRFEATASTGWPSHPLDVRVRYTADGDSLDAEFEATARGGFDYARIGFCVLFPSAGYRGRPATSWLGGERTAFAFPERVVTRDHTDAAARRFHRRFDGLDTGVTFRFEGETFEFEDQRNWTDASYKAYSSPSGRPHAAPGERFAQRIRIRVVAPPVVAAAPPDVVVRLGPPVGVLPPVTLYAGRLSPRSFRPAGGFHELNATPPELAGRDSVELPINGAVHAADDDSVLETTATHGDLVAQARATGLPVRLAPAGFLDVAGDWRDEAGAYAPEPPPGPLPARLLGPLAATWVLASAARAVPAGVDALAYLDARLPADAPAARAVARLAALGGAAVLAVSAPPPLAALAVRDADGVTVAVANTGPDPVAFTLPGGRTARLAGFASEWFAVPAPDRQVPGVVSAS</sequence>
<evidence type="ECO:0000259" key="2">
    <source>
        <dbReference type="Pfam" id="PF25838"/>
    </source>
</evidence>
<name>A0A239NNW6_9ACTN</name>
<keyword evidence="4" id="KW-1185">Reference proteome</keyword>
<dbReference type="Pfam" id="PF25838">
    <property type="entry name" value="Apionate_lact_M"/>
    <property type="match status" value="1"/>
</dbReference>
<evidence type="ECO:0000313" key="3">
    <source>
        <dbReference type="EMBL" id="SNT56064.1"/>
    </source>
</evidence>
<dbReference type="InterPro" id="IPR058787">
    <property type="entry name" value="ApnL_M"/>
</dbReference>
<feature type="domain" description="D-apionate lactonase TIM barrel" evidence="2">
    <location>
        <begin position="253"/>
        <end position="368"/>
    </location>
</feature>
<protein>
    <submittedName>
        <fullName evidence="3">Uncharacterized protein</fullName>
    </submittedName>
</protein>